<dbReference type="SUPFAM" id="SSF52833">
    <property type="entry name" value="Thioredoxin-like"/>
    <property type="match status" value="2"/>
</dbReference>
<dbReference type="Gene3D" id="3.40.30.10">
    <property type="entry name" value="Glutaredoxin"/>
    <property type="match status" value="2"/>
</dbReference>
<dbReference type="EMBL" id="CAJOAZ010000732">
    <property type="protein sequence ID" value="CAF3704471.1"/>
    <property type="molecule type" value="Genomic_DNA"/>
</dbReference>
<evidence type="ECO:0000313" key="6">
    <source>
        <dbReference type="Proteomes" id="UP000663845"/>
    </source>
</evidence>
<comment type="caution">
    <text evidence="4">The sequence shown here is derived from an EMBL/GenBank/DDBJ whole genome shotgun (WGS) entry which is preliminary data.</text>
</comment>
<reference evidence="4" key="1">
    <citation type="submission" date="2021-02" db="EMBL/GenBank/DDBJ databases">
        <authorList>
            <person name="Nowell W R."/>
        </authorList>
    </citation>
    <scope>NUCLEOTIDE SEQUENCE</scope>
</reference>
<keyword evidence="1" id="KW-1133">Transmembrane helix</keyword>
<feature type="domain" description="Thioredoxin" evidence="3">
    <location>
        <begin position="166"/>
        <end position="231"/>
    </location>
</feature>
<dbReference type="PANTHER" id="PTHR19991:SF2">
    <property type="entry name" value="GH08893P"/>
    <property type="match status" value="1"/>
</dbReference>
<dbReference type="Proteomes" id="UP000663845">
    <property type="component" value="Unassembled WGS sequence"/>
</dbReference>
<evidence type="ECO:0000256" key="1">
    <source>
        <dbReference type="SAM" id="Phobius"/>
    </source>
</evidence>
<gene>
    <name evidence="4" type="ORF">JYZ213_LOCUS24726</name>
    <name evidence="5" type="ORF">OXD698_LOCUS12514</name>
</gene>
<protein>
    <recommendedName>
        <fullName evidence="3">Thioredoxin domain-containing protein</fullName>
    </recommendedName>
</protein>
<name>A0A814TJW2_9BILA</name>
<evidence type="ECO:0000313" key="4">
    <source>
        <dbReference type="EMBL" id="CAF1162383.1"/>
    </source>
</evidence>
<keyword evidence="1" id="KW-0472">Membrane</keyword>
<evidence type="ECO:0000313" key="5">
    <source>
        <dbReference type="EMBL" id="CAF3704471.1"/>
    </source>
</evidence>
<evidence type="ECO:0000259" key="3">
    <source>
        <dbReference type="Pfam" id="PF00085"/>
    </source>
</evidence>
<accession>A0A814TJW2</accession>
<keyword evidence="2" id="KW-0732">Signal</keyword>
<feature type="transmembrane region" description="Helical" evidence="1">
    <location>
        <begin position="262"/>
        <end position="284"/>
    </location>
</feature>
<dbReference type="PANTHER" id="PTHR19991">
    <property type="entry name" value="L 2 01289"/>
    <property type="match status" value="1"/>
</dbReference>
<dbReference type="AlphaFoldDB" id="A0A814TJW2"/>
<dbReference type="InterPro" id="IPR013766">
    <property type="entry name" value="Thioredoxin_domain"/>
</dbReference>
<dbReference type="CDD" id="cd02961">
    <property type="entry name" value="PDI_a_family"/>
    <property type="match status" value="1"/>
</dbReference>
<organism evidence="4 6">
    <name type="scientific">Adineta steineri</name>
    <dbReference type="NCBI Taxonomy" id="433720"/>
    <lineage>
        <taxon>Eukaryota</taxon>
        <taxon>Metazoa</taxon>
        <taxon>Spiralia</taxon>
        <taxon>Gnathifera</taxon>
        <taxon>Rotifera</taxon>
        <taxon>Eurotatoria</taxon>
        <taxon>Bdelloidea</taxon>
        <taxon>Adinetida</taxon>
        <taxon>Adinetidae</taxon>
        <taxon>Adineta</taxon>
    </lineage>
</organism>
<feature type="chain" id="PRO_5035686113" description="Thioredoxin domain-containing protein" evidence="2">
    <location>
        <begin position="16"/>
        <end position="305"/>
    </location>
</feature>
<dbReference type="InterPro" id="IPR036249">
    <property type="entry name" value="Thioredoxin-like_sf"/>
</dbReference>
<proteinExistence type="predicted"/>
<evidence type="ECO:0000256" key="2">
    <source>
        <dbReference type="SAM" id="SignalP"/>
    </source>
</evidence>
<dbReference type="Proteomes" id="UP000663844">
    <property type="component" value="Unassembled WGS sequence"/>
</dbReference>
<dbReference type="Pfam" id="PF00085">
    <property type="entry name" value="Thioredoxin"/>
    <property type="match status" value="1"/>
</dbReference>
<keyword evidence="1" id="KW-0812">Transmembrane</keyword>
<feature type="signal peptide" evidence="2">
    <location>
        <begin position="1"/>
        <end position="15"/>
    </location>
</feature>
<dbReference type="EMBL" id="CAJNOG010000307">
    <property type="protein sequence ID" value="CAF1162383.1"/>
    <property type="molecule type" value="Genomic_DNA"/>
</dbReference>
<sequence length="305" mass="35518">MRKFILFLIFSLSYAYNHENFKQINSKEQLNDFIHSSTLNVVVFVDKQSCNDDKCRQERTELEQIRDLCTGENIQFALSTSSELAEKQFNIYGSSPKLCFFRDGFPIIYSDSLSNVDSIHEWFGEVRQRLTHTLDDKTFEHDTQASTGSTTGDWFILFKKSNESHSLLPVWEATSLHFRNRAILAYVNIDTNPNIQKRFHIFNYPTFILFKRGKMYRYESTSWKQSAFTEFLESDYQKVKAEIIPPEPSAFSSSFGTAAKIIPMYLIVIPMICLVAVLLVLVFMSRFTKKKQTTTERTPFQVKID</sequence>